<dbReference type="AlphaFoldDB" id="A0A7G9ZC75"/>
<accession>A0A7G9ZC75</accession>
<name>A0A7G9ZC75_9EURY</name>
<dbReference type="PANTHER" id="PTHR42188:SF1">
    <property type="entry name" value="23S RRNA-SPECIFIC ENDONUCLEASE VAPC20"/>
    <property type="match status" value="1"/>
</dbReference>
<proteinExistence type="predicted"/>
<organism evidence="1">
    <name type="scientific">Candidatus Methanophaga sp. ANME-1 ERB7</name>
    <dbReference type="NCBI Taxonomy" id="2759913"/>
    <lineage>
        <taxon>Archaea</taxon>
        <taxon>Methanobacteriati</taxon>
        <taxon>Methanobacteriota</taxon>
        <taxon>Stenosarchaea group</taxon>
        <taxon>Methanomicrobia</taxon>
        <taxon>Candidatus Methanophagales</taxon>
        <taxon>Candidatus Methanophagaceae</taxon>
        <taxon>Candidatus Methanophaga</taxon>
    </lineage>
</organism>
<dbReference type="GO" id="GO:0004521">
    <property type="term" value="F:RNA endonuclease activity"/>
    <property type="evidence" value="ECO:0007669"/>
    <property type="project" value="InterPro"/>
</dbReference>
<evidence type="ECO:0000313" key="1">
    <source>
        <dbReference type="EMBL" id="QNO57859.1"/>
    </source>
</evidence>
<evidence type="ECO:0008006" key="2">
    <source>
        <dbReference type="Google" id="ProtNLM"/>
    </source>
</evidence>
<dbReference type="GO" id="GO:0016075">
    <property type="term" value="P:rRNA catabolic process"/>
    <property type="evidence" value="ECO:0007669"/>
    <property type="project" value="TreeGrafter"/>
</dbReference>
<dbReference type="InterPro" id="IPR039018">
    <property type="entry name" value="VapC20-like"/>
</dbReference>
<reference evidence="1" key="1">
    <citation type="submission" date="2020-06" db="EMBL/GenBank/DDBJ databases">
        <title>Unique genomic features of the anaerobic methanotrophic archaea.</title>
        <authorList>
            <person name="Chadwick G.L."/>
            <person name="Skennerton C.T."/>
            <person name="Laso-Perez R."/>
            <person name="Leu A.O."/>
            <person name="Speth D.R."/>
            <person name="Yu H."/>
            <person name="Morgan-Lang C."/>
            <person name="Hatzenpichler R."/>
            <person name="Goudeau D."/>
            <person name="Malmstrom R."/>
            <person name="Brazelton W.J."/>
            <person name="Woyke T."/>
            <person name="Hallam S.J."/>
            <person name="Tyson G.W."/>
            <person name="Wegener G."/>
            <person name="Boetius A."/>
            <person name="Orphan V."/>
        </authorList>
    </citation>
    <scope>NUCLEOTIDE SEQUENCE</scope>
</reference>
<dbReference type="InterPro" id="IPR029060">
    <property type="entry name" value="PIN-like_dom_sf"/>
</dbReference>
<gene>
    <name evidence="1" type="ORF">DCLBPEOH_00020</name>
</gene>
<protein>
    <recommendedName>
        <fullName evidence="2">PIN domain-containing protein</fullName>
    </recommendedName>
</protein>
<dbReference type="PANTHER" id="PTHR42188">
    <property type="entry name" value="23S RRNA-SPECIFIC ENDONUCLEASE VAPC20"/>
    <property type="match status" value="1"/>
</dbReference>
<sequence>MKLFIDTWGWIVLGNKREPRHTELTNSYSSWKDQEVMSYTTDYILDETFTLLFRRVHFKEAKHSLDIIDLAIKKGYLRLERITAERFEKAKGLRIKFRDKPRISFTDLTTMVVMTEMQITDILTKDDHFTQVGMGFQKKP</sequence>
<dbReference type="SUPFAM" id="SSF88723">
    <property type="entry name" value="PIN domain-like"/>
    <property type="match status" value="1"/>
</dbReference>
<dbReference type="EMBL" id="MT631704">
    <property type="protein sequence ID" value="QNO57859.1"/>
    <property type="molecule type" value="Genomic_DNA"/>
</dbReference>
<dbReference type="Gene3D" id="3.40.50.1010">
    <property type="entry name" value="5'-nuclease"/>
    <property type="match status" value="1"/>
</dbReference>